<dbReference type="VEuPathDB" id="FungiDB:JI435_416580"/>
<protein>
    <submittedName>
        <fullName evidence="1">Uncharacterized protein</fullName>
    </submittedName>
</protein>
<organism evidence="1 2">
    <name type="scientific">Phaeosphaeria nodorum (strain SN15 / ATCC MYA-4574 / FGSC 10173)</name>
    <name type="common">Glume blotch fungus</name>
    <name type="synonym">Parastagonospora nodorum</name>
    <dbReference type="NCBI Taxonomy" id="321614"/>
    <lineage>
        <taxon>Eukaryota</taxon>
        <taxon>Fungi</taxon>
        <taxon>Dikarya</taxon>
        <taxon>Ascomycota</taxon>
        <taxon>Pezizomycotina</taxon>
        <taxon>Dothideomycetes</taxon>
        <taxon>Pleosporomycetidae</taxon>
        <taxon>Pleosporales</taxon>
        <taxon>Pleosporineae</taxon>
        <taxon>Phaeosphaeriaceae</taxon>
        <taxon>Parastagonospora</taxon>
    </lineage>
</organism>
<keyword evidence="2" id="KW-1185">Reference proteome</keyword>
<dbReference type="EMBL" id="CP069034">
    <property type="protein sequence ID" value="QRD01417.1"/>
    <property type="molecule type" value="Genomic_DNA"/>
</dbReference>
<accession>A0A7U2I6A1</accession>
<dbReference type="AlphaFoldDB" id="A0A7U2I6A1"/>
<name>A0A7U2I6A1_PHANO</name>
<evidence type="ECO:0000313" key="1">
    <source>
        <dbReference type="EMBL" id="QRD01417.1"/>
    </source>
</evidence>
<proteinExistence type="predicted"/>
<reference evidence="2" key="1">
    <citation type="journal article" date="2021" name="BMC Genomics">
        <title>Chromosome-level genome assembly and manually-curated proteome of model necrotroph Parastagonospora nodorum Sn15 reveals a genome-wide trove of candidate effector homologs, and redundancy of virulence-related functions within an accessory chromosome.</title>
        <authorList>
            <person name="Bertazzoni S."/>
            <person name="Jones D.A.B."/>
            <person name="Phan H.T."/>
            <person name="Tan K.-C."/>
            <person name="Hane J.K."/>
        </authorList>
    </citation>
    <scope>NUCLEOTIDE SEQUENCE [LARGE SCALE GENOMIC DNA]</scope>
    <source>
        <strain evidence="2">SN15 / ATCC MYA-4574 / FGSC 10173)</strain>
    </source>
</reference>
<gene>
    <name evidence="1" type="ORF">JI435_416580</name>
</gene>
<evidence type="ECO:0000313" key="2">
    <source>
        <dbReference type="Proteomes" id="UP000663193"/>
    </source>
</evidence>
<dbReference type="Proteomes" id="UP000663193">
    <property type="component" value="Chromosome 12"/>
</dbReference>
<sequence>MIHFAHAESLLAKFSEATAAQAHSATCLDHAAAITSCTTIIRAINSSYEHVWQVPVSRVRCLGRRSRTPRRAFHAAYHRIAAETVIFRWLCTRALYTGCVHPDSQ</sequence>